<proteinExistence type="predicted"/>
<dbReference type="Proteomes" id="UP001195769">
    <property type="component" value="Unassembled WGS sequence"/>
</dbReference>
<reference evidence="1" key="1">
    <citation type="journal article" date="2020" name="New Phytol.">
        <title>Comparative genomics reveals dynamic genome evolution in host specialist ectomycorrhizal fungi.</title>
        <authorList>
            <person name="Lofgren L.A."/>
            <person name="Nguyen N.H."/>
            <person name="Vilgalys R."/>
            <person name="Ruytinx J."/>
            <person name="Liao H.L."/>
            <person name="Branco S."/>
            <person name="Kuo A."/>
            <person name="LaButti K."/>
            <person name="Lipzen A."/>
            <person name="Andreopoulos W."/>
            <person name="Pangilinan J."/>
            <person name="Riley R."/>
            <person name="Hundley H."/>
            <person name="Na H."/>
            <person name="Barry K."/>
            <person name="Grigoriev I.V."/>
            <person name="Stajich J.E."/>
            <person name="Kennedy P.G."/>
        </authorList>
    </citation>
    <scope>NUCLEOTIDE SEQUENCE</scope>
    <source>
        <strain evidence="1">FC203</strain>
    </source>
</reference>
<dbReference type="RefSeq" id="XP_041221166.1">
    <property type="nucleotide sequence ID" value="XM_041367888.1"/>
</dbReference>
<organism evidence="1 2">
    <name type="scientific">Suillus fuscotomentosus</name>
    <dbReference type="NCBI Taxonomy" id="1912939"/>
    <lineage>
        <taxon>Eukaryota</taxon>
        <taxon>Fungi</taxon>
        <taxon>Dikarya</taxon>
        <taxon>Basidiomycota</taxon>
        <taxon>Agaricomycotina</taxon>
        <taxon>Agaricomycetes</taxon>
        <taxon>Agaricomycetidae</taxon>
        <taxon>Boletales</taxon>
        <taxon>Suillineae</taxon>
        <taxon>Suillaceae</taxon>
        <taxon>Suillus</taxon>
    </lineage>
</organism>
<accession>A0AAD4HFD1</accession>
<sequence>MRDWLEHPYEALAPPLFIQGSFADLDLTLIPHGLVGLRVAKNWICESFYRLNPSKSPQFLTTLMRITSLSFAFDRNDAPTYIVQAKCVTKNTFTELLRQPDNRYLVLDMFNSYRGATPSSMSSGILFLLHVLDNGLRVNLSVLCDCIEDILASFVINHRMDPILDKLPLHGAVLPSDWFFVACPYYQYHTVTSQYFHLPALQNSLPCRSQHTIPYGEVQSEYDRAFASNEPQRPAYYQKLVNDVVEHMALLLGRGMPRLDGYLRVILNTNKASSGLVKLVHKTRQFTQTSLMRQLVYEKTSDTPHLLSSDMVAAQSMMRAEAAAFVPRMQRPKDGEADREEVKEKEVSGIVDSEATDDVEDMDEAVTSLTSLDPVPDESVRSNGPSEEQVLAARTIQYAYHYHIWRRSGSAVDTELHAIFTTCLKETRSFKWRPSYYRLLFLGPTSILTFNLQHYKF</sequence>
<keyword evidence="2" id="KW-1185">Reference proteome</keyword>
<dbReference type="EMBL" id="JABBWK010000065">
    <property type="protein sequence ID" value="KAG1895590.1"/>
    <property type="molecule type" value="Genomic_DNA"/>
</dbReference>
<evidence type="ECO:0000313" key="2">
    <source>
        <dbReference type="Proteomes" id="UP001195769"/>
    </source>
</evidence>
<gene>
    <name evidence="1" type="ORF">F5891DRAFT_1194111</name>
</gene>
<evidence type="ECO:0000313" key="1">
    <source>
        <dbReference type="EMBL" id="KAG1895590.1"/>
    </source>
</evidence>
<dbReference type="AlphaFoldDB" id="A0AAD4HFD1"/>
<name>A0AAD4HFD1_9AGAM</name>
<dbReference type="GeneID" id="64662186"/>
<comment type="caution">
    <text evidence="1">The sequence shown here is derived from an EMBL/GenBank/DDBJ whole genome shotgun (WGS) entry which is preliminary data.</text>
</comment>
<protein>
    <submittedName>
        <fullName evidence="1">Uncharacterized protein</fullName>
    </submittedName>
</protein>